<evidence type="ECO:0000256" key="3">
    <source>
        <dbReference type="ARBA" id="ARBA00022989"/>
    </source>
</evidence>
<protein>
    <submittedName>
        <fullName evidence="8">Energy transducer TonB</fullName>
    </submittedName>
</protein>
<name>A0ABY5L998_9SPHN</name>
<feature type="signal peptide" evidence="6">
    <location>
        <begin position="1"/>
        <end position="22"/>
    </location>
</feature>
<gene>
    <name evidence="8" type="ORF">NMP03_04700</name>
</gene>
<organism evidence="8 9">
    <name type="scientific">Sphingomonas qomolangmaensis</name>
    <dbReference type="NCBI Taxonomy" id="2918765"/>
    <lineage>
        <taxon>Bacteria</taxon>
        <taxon>Pseudomonadati</taxon>
        <taxon>Pseudomonadota</taxon>
        <taxon>Alphaproteobacteria</taxon>
        <taxon>Sphingomonadales</taxon>
        <taxon>Sphingomonadaceae</taxon>
        <taxon>Sphingomonas</taxon>
    </lineage>
</organism>
<evidence type="ECO:0000256" key="1">
    <source>
        <dbReference type="ARBA" id="ARBA00004167"/>
    </source>
</evidence>
<evidence type="ECO:0000256" key="6">
    <source>
        <dbReference type="SAM" id="SignalP"/>
    </source>
</evidence>
<evidence type="ECO:0000256" key="4">
    <source>
        <dbReference type="ARBA" id="ARBA00023136"/>
    </source>
</evidence>
<accession>A0ABY5L998</accession>
<dbReference type="RefSeq" id="WP_256507369.1">
    <property type="nucleotide sequence ID" value="NZ_CP101740.1"/>
</dbReference>
<proteinExistence type="predicted"/>
<evidence type="ECO:0000313" key="9">
    <source>
        <dbReference type="Proteomes" id="UP001058533"/>
    </source>
</evidence>
<evidence type="ECO:0000256" key="2">
    <source>
        <dbReference type="ARBA" id="ARBA00022692"/>
    </source>
</evidence>
<dbReference type="EMBL" id="CP101740">
    <property type="protein sequence ID" value="UUL83530.1"/>
    <property type="molecule type" value="Genomic_DNA"/>
</dbReference>
<dbReference type="Gene3D" id="3.30.1150.10">
    <property type="match status" value="1"/>
</dbReference>
<keyword evidence="3" id="KW-1133">Transmembrane helix</keyword>
<feature type="domain" description="TonB C-terminal" evidence="7">
    <location>
        <begin position="31"/>
        <end position="124"/>
    </location>
</feature>
<evidence type="ECO:0000256" key="5">
    <source>
        <dbReference type="SAM" id="MobiDB-lite"/>
    </source>
</evidence>
<keyword evidence="9" id="KW-1185">Reference proteome</keyword>
<dbReference type="PROSITE" id="PS52015">
    <property type="entry name" value="TONB_CTD"/>
    <property type="match status" value="1"/>
</dbReference>
<feature type="chain" id="PRO_5046525754" evidence="6">
    <location>
        <begin position="23"/>
        <end position="124"/>
    </location>
</feature>
<reference evidence="8" key="1">
    <citation type="submission" date="2022-07" db="EMBL/GenBank/DDBJ databases">
        <title>Sphingomonas sp. nov., a novel bacterium isolated from the north slope of the Mount Everest.</title>
        <authorList>
            <person name="Cui X."/>
            <person name="Liu Y."/>
        </authorList>
    </citation>
    <scope>NUCLEOTIDE SEQUENCE</scope>
    <source>
        <strain evidence="8">S5-59</strain>
    </source>
</reference>
<evidence type="ECO:0000313" key="8">
    <source>
        <dbReference type="EMBL" id="UUL83530.1"/>
    </source>
</evidence>
<dbReference type="SUPFAM" id="SSF74653">
    <property type="entry name" value="TolA/TonB C-terminal domain"/>
    <property type="match status" value="1"/>
</dbReference>
<keyword evidence="2" id="KW-0812">Transmembrane</keyword>
<dbReference type="InterPro" id="IPR037682">
    <property type="entry name" value="TonB_C"/>
</dbReference>
<sequence length="124" mass="12897">MSTTGIGILLAATMSMLSMGQAADQQTTGTAPRPLPSASFMTDDDYPADARRAGLEGTTHLSMDVDSKGRPTGCSIVQTSGVQSLDAASCRVFSRLKFRPARDGDGSAVAGVFVTKLRWALPGT</sequence>
<comment type="subcellular location">
    <subcellularLocation>
        <location evidence="1">Membrane</location>
        <topology evidence="1">Single-pass membrane protein</topology>
    </subcellularLocation>
</comment>
<keyword evidence="4" id="KW-0472">Membrane</keyword>
<dbReference type="Pfam" id="PF03544">
    <property type="entry name" value="TonB_C"/>
    <property type="match status" value="1"/>
</dbReference>
<keyword evidence="6" id="KW-0732">Signal</keyword>
<dbReference type="Proteomes" id="UP001058533">
    <property type="component" value="Chromosome"/>
</dbReference>
<dbReference type="InterPro" id="IPR006260">
    <property type="entry name" value="TonB/TolA_C"/>
</dbReference>
<dbReference type="NCBIfam" id="TIGR01352">
    <property type="entry name" value="tonB_Cterm"/>
    <property type="match status" value="1"/>
</dbReference>
<evidence type="ECO:0000259" key="7">
    <source>
        <dbReference type="PROSITE" id="PS52015"/>
    </source>
</evidence>
<feature type="region of interest" description="Disordered" evidence="5">
    <location>
        <begin position="22"/>
        <end position="49"/>
    </location>
</feature>